<dbReference type="InterPro" id="IPR036188">
    <property type="entry name" value="FAD/NAD-bd_sf"/>
</dbReference>
<dbReference type="InterPro" id="IPR050816">
    <property type="entry name" value="Flavin-dep_Halogenase_NPB"/>
</dbReference>
<dbReference type="PANTHER" id="PTHR43747:SF1">
    <property type="entry name" value="SLR1998 PROTEIN"/>
    <property type="match status" value="1"/>
</dbReference>
<evidence type="ECO:0000259" key="2">
    <source>
        <dbReference type="Pfam" id="PF01494"/>
    </source>
</evidence>
<evidence type="ECO:0000313" key="3">
    <source>
        <dbReference type="EMBL" id="ABD11438.1"/>
    </source>
</evidence>
<dbReference type="InterPro" id="IPR002938">
    <property type="entry name" value="FAD-bd"/>
</dbReference>
<protein>
    <submittedName>
        <fullName evidence="3">Tryptophan halogenase</fullName>
    </submittedName>
</protein>
<dbReference type="STRING" id="106370.Francci3_2065"/>
<dbReference type="PhylomeDB" id="Q2JBA4"/>
<evidence type="ECO:0000313" key="4">
    <source>
        <dbReference type="Proteomes" id="UP000001937"/>
    </source>
</evidence>
<dbReference type="KEGG" id="fra:Francci3_2065"/>
<dbReference type="eggNOG" id="COG0644">
    <property type="taxonomic scope" value="Bacteria"/>
</dbReference>
<dbReference type="AlphaFoldDB" id="Q2JBA4"/>
<keyword evidence="4" id="KW-1185">Reference proteome</keyword>
<dbReference type="GO" id="GO:0071949">
    <property type="term" value="F:FAD binding"/>
    <property type="evidence" value="ECO:0007669"/>
    <property type="project" value="InterPro"/>
</dbReference>
<dbReference type="OrthoDB" id="9795712at2"/>
<organism evidence="3 4">
    <name type="scientific">Frankia casuarinae (strain DSM 45818 / CECT 9043 / HFP020203 / CcI3)</name>
    <dbReference type="NCBI Taxonomy" id="106370"/>
    <lineage>
        <taxon>Bacteria</taxon>
        <taxon>Bacillati</taxon>
        <taxon>Actinomycetota</taxon>
        <taxon>Actinomycetes</taxon>
        <taxon>Frankiales</taxon>
        <taxon>Frankiaceae</taxon>
        <taxon>Frankia</taxon>
    </lineage>
</organism>
<dbReference type="RefSeq" id="WP_011436491.1">
    <property type="nucleotide sequence ID" value="NC_007777.1"/>
</dbReference>
<dbReference type="SUPFAM" id="SSF51905">
    <property type="entry name" value="FAD/NAD(P)-binding domain"/>
    <property type="match status" value="1"/>
</dbReference>
<dbReference type="Gene3D" id="3.50.50.60">
    <property type="entry name" value="FAD/NAD(P)-binding domain"/>
    <property type="match status" value="1"/>
</dbReference>
<accession>Q2JBA4</accession>
<reference evidence="3 4" key="1">
    <citation type="journal article" date="2007" name="Genome Res.">
        <title>Genome characteristics of facultatively symbiotic Frankia sp. strains reflect host range and host plant biogeography.</title>
        <authorList>
            <person name="Normand P."/>
            <person name="Lapierre P."/>
            <person name="Tisa L.S."/>
            <person name="Gogarten J.P."/>
            <person name="Alloisio N."/>
            <person name="Bagnarol E."/>
            <person name="Bassi C.A."/>
            <person name="Berry A.M."/>
            <person name="Bickhart D.M."/>
            <person name="Choisne N."/>
            <person name="Couloux A."/>
            <person name="Cournoyer B."/>
            <person name="Cruveiller S."/>
            <person name="Daubin V."/>
            <person name="Demange N."/>
            <person name="Francino M.P."/>
            <person name="Goltsman E."/>
            <person name="Huang Y."/>
            <person name="Kopp O.R."/>
            <person name="Labarre L."/>
            <person name="Lapidus A."/>
            <person name="Lavire C."/>
            <person name="Marechal J."/>
            <person name="Martinez M."/>
            <person name="Mastronunzio J.E."/>
            <person name="Mullin B.C."/>
            <person name="Niemann J."/>
            <person name="Pujic P."/>
            <person name="Rawnsley T."/>
            <person name="Rouy Z."/>
            <person name="Schenowitz C."/>
            <person name="Sellstedt A."/>
            <person name="Tavares F."/>
            <person name="Tomkins J.P."/>
            <person name="Vallenet D."/>
            <person name="Valverde C."/>
            <person name="Wall L.G."/>
            <person name="Wang Y."/>
            <person name="Medigue C."/>
            <person name="Benson D.R."/>
        </authorList>
    </citation>
    <scope>NUCLEOTIDE SEQUENCE [LARGE SCALE GENOMIC DNA]</scope>
    <source>
        <strain evidence="4">DSM 45818 / CECT 9043 / CcI3</strain>
    </source>
</reference>
<gene>
    <name evidence="3" type="ordered locus">Francci3_2065</name>
</gene>
<proteinExistence type="inferred from homology"/>
<comment type="similarity">
    <text evidence="1">Belongs to the flavin-dependent halogenase family. Bacterial tryptophan halogenase subfamily.</text>
</comment>
<name>Q2JBA4_FRACC</name>
<sequence length="439" mass="48954">MAENTEVVDVVVIGAGPAGAAAAATLAKAGRSVIVLERRTFPRFHIGESMVPFVNAAFEKLGILDRLKQQGYVAKHGAEFCQGEEDENVRVSFTTQGPGRHHVTFQVERAHLDNMLIQFAGECGARVIHEATVHDLITEGDRVVGVRYEHDGTAREVRAQYVLDAGGRASKIAKAFRLRKPVDRLKMVAVFRHLKGIDEARNPGFEGDIQVGAHEDGWLWAIPIWPDTMSVGAVMPQQVLRSGDPAALFDEHVSRVRRVRERVAGAHPVSDVQIETDYCYYSDQVAGPGWFLAGDAGCFFDPIFSGGVYLATSTGIRAGESIDAALREPLRAEELQNEYQRFYKTGYDMYARLIYMYYEEPDPDAYLASVGLDDCGDAFASNKWVVRFLCGDFFNARNKLAQEVVKERRWDTFAPFERVSECPYYAELNEAEDREPVEA</sequence>
<dbReference type="PRINTS" id="PR00420">
    <property type="entry name" value="RNGMNOXGNASE"/>
</dbReference>
<evidence type="ECO:0000256" key="1">
    <source>
        <dbReference type="ARBA" id="ARBA00038396"/>
    </source>
</evidence>
<dbReference type="Pfam" id="PF01494">
    <property type="entry name" value="FAD_binding_3"/>
    <property type="match status" value="1"/>
</dbReference>
<feature type="domain" description="FAD-binding" evidence="2">
    <location>
        <begin position="8"/>
        <end position="318"/>
    </location>
</feature>
<dbReference type="PANTHER" id="PTHR43747">
    <property type="entry name" value="FAD-BINDING PROTEIN"/>
    <property type="match status" value="1"/>
</dbReference>
<dbReference type="EMBL" id="CP000249">
    <property type="protein sequence ID" value="ABD11438.1"/>
    <property type="molecule type" value="Genomic_DNA"/>
</dbReference>
<dbReference type="HOGENOM" id="CLU_024648_7_0_11"/>
<dbReference type="Proteomes" id="UP000001937">
    <property type="component" value="Chromosome"/>
</dbReference>